<name>S9VX42_SCHCR</name>
<reference evidence="1 2" key="1">
    <citation type="journal article" date="2011" name="Science">
        <title>Comparative functional genomics of the fission yeasts.</title>
        <authorList>
            <person name="Rhind N."/>
            <person name="Chen Z."/>
            <person name="Yassour M."/>
            <person name="Thompson D.A."/>
            <person name="Haas B.J."/>
            <person name="Habib N."/>
            <person name="Wapinski I."/>
            <person name="Roy S."/>
            <person name="Lin M.F."/>
            <person name="Heiman D.I."/>
            <person name="Young S.K."/>
            <person name="Furuya K."/>
            <person name="Guo Y."/>
            <person name="Pidoux A."/>
            <person name="Chen H.M."/>
            <person name="Robbertse B."/>
            <person name="Goldberg J.M."/>
            <person name="Aoki K."/>
            <person name="Bayne E.H."/>
            <person name="Berlin A.M."/>
            <person name="Desjardins C.A."/>
            <person name="Dobbs E."/>
            <person name="Dukaj L."/>
            <person name="Fan L."/>
            <person name="FitzGerald M.G."/>
            <person name="French C."/>
            <person name="Gujja S."/>
            <person name="Hansen K."/>
            <person name="Keifenheim D."/>
            <person name="Levin J.Z."/>
            <person name="Mosher R.A."/>
            <person name="Mueller C.A."/>
            <person name="Pfiffner J."/>
            <person name="Priest M."/>
            <person name="Russ C."/>
            <person name="Smialowska A."/>
            <person name="Swoboda P."/>
            <person name="Sykes S.M."/>
            <person name="Vaughn M."/>
            <person name="Vengrova S."/>
            <person name="Yoder R."/>
            <person name="Zeng Q."/>
            <person name="Allshire R."/>
            <person name="Baulcombe D."/>
            <person name="Birren B.W."/>
            <person name="Brown W."/>
            <person name="Ekwall K."/>
            <person name="Kellis M."/>
            <person name="Leatherwood J."/>
            <person name="Levin H."/>
            <person name="Margalit H."/>
            <person name="Martienssen R."/>
            <person name="Nieduszynski C.A."/>
            <person name="Spatafora J.W."/>
            <person name="Friedman N."/>
            <person name="Dalgaard J.Z."/>
            <person name="Baumann P."/>
            <person name="Niki H."/>
            <person name="Regev A."/>
            <person name="Nusbaum C."/>
        </authorList>
    </citation>
    <scope>NUCLEOTIDE SEQUENCE [LARGE SCALE GENOMIC DNA]</scope>
    <source>
        <strain evidence="2">OY26 / ATCC MYA-4695 / CBS 11777 / NBRC 106824 / NRRL Y48691</strain>
    </source>
</reference>
<dbReference type="RefSeq" id="XP_013022944.1">
    <property type="nucleotide sequence ID" value="XM_013167490.1"/>
</dbReference>
<proteinExistence type="predicted"/>
<evidence type="ECO:0000313" key="2">
    <source>
        <dbReference type="Proteomes" id="UP000015464"/>
    </source>
</evidence>
<protein>
    <submittedName>
        <fullName evidence="1">Uncharacterized protein</fullName>
    </submittedName>
</protein>
<sequence length="102" mass="11806">MRIGNNISSVADLLKSNHQKHSLAQIVDDLYNNALNEYKKKYEVINEKMGRIIVESGLSEKVFKKLNQKCLYCYIEEPKARLLRHNACCPSELLSMPQQDHN</sequence>
<dbReference type="HOGENOM" id="CLU_2279101_0_0_1"/>
<accession>S9VX42</accession>
<dbReference type="AlphaFoldDB" id="S9VX42"/>
<evidence type="ECO:0000313" key="1">
    <source>
        <dbReference type="EMBL" id="EPY52238.1"/>
    </source>
</evidence>
<organism evidence="1 2">
    <name type="scientific">Schizosaccharomyces cryophilus (strain OY26 / ATCC MYA-4695 / CBS 11777 / NBRC 106824 / NRRL Y48691)</name>
    <name type="common">Fission yeast</name>
    <dbReference type="NCBI Taxonomy" id="653667"/>
    <lineage>
        <taxon>Eukaryota</taxon>
        <taxon>Fungi</taxon>
        <taxon>Dikarya</taxon>
        <taxon>Ascomycota</taxon>
        <taxon>Taphrinomycotina</taxon>
        <taxon>Schizosaccharomycetes</taxon>
        <taxon>Schizosaccharomycetales</taxon>
        <taxon>Schizosaccharomycetaceae</taxon>
        <taxon>Schizosaccharomyces</taxon>
    </lineage>
</organism>
<dbReference type="GeneID" id="25039402"/>
<dbReference type="EMBL" id="KE546989">
    <property type="protein sequence ID" value="EPY52238.1"/>
    <property type="molecule type" value="Genomic_DNA"/>
</dbReference>
<gene>
    <name evidence="1" type="ORF">SPOG_05679</name>
</gene>
<dbReference type="Proteomes" id="UP000015464">
    <property type="component" value="Unassembled WGS sequence"/>
</dbReference>
<keyword evidence="2" id="KW-1185">Reference proteome</keyword>